<evidence type="ECO:0000259" key="6">
    <source>
        <dbReference type="PROSITE" id="PS50893"/>
    </source>
</evidence>
<dbReference type="PANTHER" id="PTHR42711">
    <property type="entry name" value="ABC TRANSPORTER ATP-BINDING PROTEIN"/>
    <property type="match status" value="1"/>
</dbReference>
<dbReference type="Pfam" id="PF00005">
    <property type="entry name" value="ABC_tran"/>
    <property type="match status" value="1"/>
</dbReference>
<gene>
    <name evidence="7" type="primary">drrA_3</name>
    <name evidence="7" type="ORF">Clow_01416</name>
</gene>
<dbReference type="SMART" id="SM00382">
    <property type="entry name" value="AAA"/>
    <property type="match status" value="1"/>
</dbReference>
<dbReference type="InterPro" id="IPR003593">
    <property type="entry name" value="AAA+_ATPase"/>
</dbReference>
<dbReference type="AlphaFoldDB" id="A0A0Q0U2H1"/>
<dbReference type="STRING" id="1544413.Clow_01416"/>
<dbReference type="InterPro" id="IPR027417">
    <property type="entry name" value="P-loop_NTPase"/>
</dbReference>
<evidence type="ECO:0000313" key="8">
    <source>
        <dbReference type="Proteomes" id="UP000050488"/>
    </source>
</evidence>
<dbReference type="PATRIC" id="fig|1544413.3.peg.1420"/>
<feature type="domain" description="ABC transporter" evidence="6">
    <location>
        <begin position="28"/>
        <end position="259"/>
    </location>
</feature>
<dbReference type="InterPro" id="IPR050763">
    <property type="entry name" value="ABC_transporter_ATP-binding"/>
</dbReference>
<evidence type="ECO:0000256" key="2">
    <source>
        <dbReference type="ARBA" id="ARBA00022448"/>
    </source>
</evidence>
<evidence type="ECO:0000256" key="5">
    <source>
        <dbReference type="ARBA" id="ARBA00023251"/>
    </source>
</evidence>
<evidence type="ECO:0000256" key="1">
    <source>
        <dbReference type="ARBA" id="ARBA00004202"/>
    </source>
</evidence>
<comment type="subcellular location">
    <subcellularLocation>
        <location evidence="1">Cell membrane</location>
        <topology evidence="1">Peripheral membrane protein</topology>
    </subcellularLocation>
</comment>
<dbReference type="SUPFAM" id="SSF52540">
    <property type="entry name" value="P-loop containing nucleoside triphosphate hydrolases"/>
    <property type="match status" value="1"/>
</dbReference>
<dbReference type="GO" id="GO:0046677">
    <property type="term" value="P:response to antibiotic"/>
    <property type="evidence" value="ECO:0007669"/>
    <property type="project" value="UniProtKB-KW"/>
</dbReference>
<dbReference type="PROSITE" id="PS00211">
    <property type="entry name" value="ABC_TRANSPORTER_1"/>
    <property type="match status" value="1"/>
</dbReference>
<dbReference type="GO" id="GO:0005886">
    <property type="term" value="C:plasma membrane"/>
    <property type="evidence" value="ECO:0007669"/>
    <property type="project" value="UniProtKB-SubCell"/>
</dbReference>
<reference evidence="7 8" key="1">
    <citation type="submission" date="2015-10" db="EMBL/GenBank/DDBJ databases">
        <title>Corynebacteirum lowii and Corynebacterium oculi species nova, derived from human clinical disease and and emended description of Corynebacterium mastiditis.</title>
        <authorList>
            <person name="Bernard K."/>
            <person name="Pacheco A.L."/>
            <person name="Mcdougall C."/>
            <person name="Burtx T."/>
            <person name="Weibe D."/>
            <person name="Tyler S."/>
            <person name="Olson A.B."/>
            <person name="Cnockaert M."/>
            <person name="Eguchi H."/>
            <person name="Kuwahara T."/>
            <person name="Nakayama-Imaohji H."/>
            <person name="Boudewijins M."/>
            <person name="Van Hoecke F."/>
            <person name="Bernier A.-M."/>
            <person name="Vandamme P."/>
        </authorList>
    </citation>
    <scope>NUCLEOTIDE SEQUENCE [LARGE SCALE GENOMIC DNA]</scope>
    <source>
        <strain evidence="7 8">NML 130206</strain>
    </source>
</reference>
<keyword evidence="2" id="KW-0813">Transport</keyword>
<dbReference type="CDD" id="cd03230">
    <property type="entry name" value="ABC_DR_subfamily_A"/>
    <property type="match status" value="1"/>
</dbReference>
<dbReference type="EMBL" id="LKEV01000004">
    <property type="protein sequence ID" value="KQB86064.1"/>
    <property type="molecule type" value="Genomic_DNA"/>
</dbReference>
<dbReference type="InterPro" id="IPR003439">
    <property type="entry name" value="ABC_transporter-like_ATP-bd"/>
</dbReference>
<dbReference type="GO" id="GO:0005524">
    <property type="term" value="F:ATP binding"/>
    <property type="evidence" value="ECO:0007669"/>
    <property type="project" value="UniProtKB-KW"/>
</dbReference>
<dbReference type="EC" id="3.6.3.-" evidence="7"/>
<sequence length="326" mass="36745">MTFVMRVYYFFFYLWLCASRSIETMPIIEVNGLTRRYKDTKNKSTYTAVDNLSFHVERGEVFGLLGTNGAGKTSSLEVMEGLAEPDEGSVRIYELDPCRERERLRPELGIMLQSGGLPSQLTVEETLRMWAGTLSTPLPIEEVAEAVELTHRMNVKVGALSGGEQRRLDLGCALAGNPSVVFLDEPTTGLDPENRRHTWELLRSLKERGVTMVLTTHYLEEAEFLCDRLAIMHQSRIVREGTVSELVGQENASLTFTTGHPVPNIFSGTRHHDGHRYTVHTRHLQADTYALLDWAARQQIELRDFRAQPASLETVFMNIAGSTTQV</sequence>
<dbReference type="InterPro" id="IPR017871">
    <property type="entry name" value="ABC_transporter-like_CS"/>
</dbReference>
<accession>A0A0Q0U2H1</accession>
<comment type="caution">
    <text evidence="7">The sequence shown here is derived from an EMBL/GenBank/DDBJ whole genome shotgun (WGS) entry which is preliminary data.</text>
</comment>
<name>A0A0Q0U2H1_9CORY</name>
<evidence type="ECO:0000256" key="4">
    <source>
        <dbReference type="ARBA" id="ARBA00022840"/>
    </source>
</evidence>
<protein>
    <submittedName>
        <fullName evidence="7">Doxorubicin resistance ATP-binding protein DrrA</fullName>
        <ecNumber evidence="7">3.6.3.-</ecNumber>
    </submittedName>
</protein>
<evidence type="ECO:0000256" key="3">
    <source>
        <dbReference type="ARBA" id="ARBA00022741"/>
    </source>
</evidence>
<keyword evidence="4 7" id="KW-0067">ATP-binding</keyword>
<dbReference type="Proteomes" id="UP000050488">
    <property type="component" value="Unassembled WGS sequence"/>
</dbReference>
<keyword evidence="8" id="KW-1185">Reference proteome</keyword>
<proteinExistence type="predicted"/>
<dbReference type="PROSITE" id="PS50893">
    <property type="entry name" value="ABC_TRANSPORTER_2"/>
    <property type="match status" value="1"/>
</dbReference>
<dbReference type="PANTHER" id="PTHR42711:SF17">
    <property type="entry name" value="ABC TRANSPORTER ATP-BINDING PROTEIN"/>
    <property type="match status" value="1"/>
</dbReference>
<organism evidence="7 8">
    <name type="scientific">Corynebacterium lowii</name>
    <dbReference type="NCBI Taxonomy" id="1544413"/>
    <lineage>
        <taxon>Bacteria</taxon>
        <taxon>Bacillati</taxon>
        <taxon>Actinomycetota</taxon>
        <taxon>Actinomycetes</taxon>
        <taxon>Mycobacteriales</taxon>
        <taxon>Corynebacteriaceae</taxon>
        <taxon>Corynebacterium</taxon>
    </lineage>
</organism>
<keyword evidence="5" id="KW-0046">Antibiotic resistance</keyword>
<dbReference type="GO" id="GO:0016887">
    <property type="term" value="F:ATP hydrolysis activity"/>
    <property type="evidence" value="ECO:0007669"/>
    <property type="project" value="InterPro"/>
</dbReference>
<keyword evidence="3" id="KW-0547">Nucleotide-binding</keyword>
<dbReference type="Gene3D" id="3.40.50.300">
    <property type="entry name" value="P-loop containing nucleotide triphosphate hydrolases"/>
    <property type="match status" value="1"/>
</dbReference>
<keyword evidence="7" id="KW-0378">Hydrolase</keyword>
<evidence type="ECO:0000313" key="7">
    <source>
        <dbReference type="EMBL" id="KQB86064.1"/>
    </source>
</evidence>